<keyword evidence="3" id="KW-1185">Reference proteome</keyword>
<proteinExistence type="predicted"/>
<evidence type="ECO:0000256" key="1">
    <source>
        <dbReference type="SAM" id="MobiDB-lite"/>
    </source>
</evidence>
<evidence type="ECO:0000313" key="2">
    <source>
        <dbReference type="EMBL" id="ATB30474.1"/>
    </source>
</evidence>
<sequence>MANRNPLRQPRGSSYPEKTMTPRSLKRFLVGAALVASTVPGMALAGTTCVYVIGQVGGQTVTTPAFPIHIPGSLALAQPVKVHLDETAQNILGYSLNLPGLDLITEGSPIFSIPEINETIPSFSLNIPLINLTRYRCVDVSGVTVPAIPYYIPGSAFTVPGGFVDVGDLYFNLTGHEFTVPGKLLTFNGKQIVFPEQSGTIPAIPVTTPDMSLTFNLNNIPVVSKYLQPQGD</sequence>
<accession>A0A250IF54</accession>
<reference evidence="2 3" key="1">
    <citation type="submission" date="2017-06" db="EMBL/GenBank/DDBJ databases">
        <authorList>
            <person name="Kim H.J."/>
            <person name="Triplett B.A."/>
        </authorList>
    </citation>
    <scope>NUCLEOTIDE SEQUENCE [LARGE SCALE GENOMIC DNA]</scope>
    <source>
        <strain evidence="2 3">DSM 14713</strain>
    </source>
</reference>
<feature type="region of interest" description="Disordered" evidence="1">
    <location>
        <begin position="1"/>
        <end position="20"/>
    </location>
</feature>
<dbReference type="Proteomes" id="UP000217289">
    <property type="component" value="Chromosome"/>
</dbReference>
<evidence type="ECO:0000313" key="3">
    <source>
        <dbReference type="Proteomes" id="UP000217289"/>
    </source>
</evidence>
<protein>
    <submittedName>
        <fullName evidence="2">Uncharacterized protein</fullName>
    </submittedName>
</protein>
<dbReference type="AlphaFoldDB" id="A0A250IF54"/>
<dbReference type="KEGG" id="mbd:MEBOL_003935"/>
<dbReference type="EMBL" id="CP022163">
    <property type="protein sequence ID" value="ATB30474.1"/>
    <property type="molecule type" value="Genomic_DNA"/>
</dbReference>
<organism evidence="2 3">
    <name type="scientific">Melittangium boletus DSM 14713</name>
    <dbReference type="NCBI Taxonomy" id="1294270"/>
    <lineage>
        <taxon>Bacteria</taxon>
        <taxon>Pseudomonadati</taxon>
        <taxon>Myxococcota</taxon>
        <taxon>Myxococcia</taxon>
        <taxon>Myxococcales</taxon>
        <taxon>Cystobacterineae</taxon>
        <taxon>Archangiaceae</taxon>
        <taxon>Melittangium</taxon>
    </lineage>
</organism>
<gene>
    <name evidence="2" type="ORF">MEBOL_003935</name>
</gene>
<name>A0A250IF54_9BACT</name>